<evidence type="ECO:0000313" key="1">
    <source>
        <dbReference type="EMBL" id="BAU17255.1"/>
    </source>
</evidence>
<proteinExistence type="predicted"/>
<name>A0A0S3UIL4_PREIN</name>
<organism evidence="1 2">
    <name type="scientific">Prevotella intermedia</name>
    <dbReference type="NCBI Taxonomy" id="28131"/>
    <lineage>
        <taxon>Bacteria</taxon>
        <taxon>Pseudomonadati</taxon>
        <taxon>Bacteroidota</taxon>
        <taxon>Bacteroidia</taxon>
        <taxon>Bacteroidales</taxon>
        <taxon>Prevotellaceae</taxon>
        <taxon>Prevotella</taxon>
    </lineage>
</organism>
<dbReference type="Proteomes" id="UP000217431">
    <property type="component" value="Chromosome I"/>
</dbReference>
<evidence type="ECO:0000313" key="2">
    <source>
        <dbReference type="Proteomes" id="UP000217431"/>
    </source>
</evidence>
<gene>
    <name evidence="1" type="ORF">PIOMA14_I_0747</name>
</gene>
<accession>A0A0S3UIL4</accession>
<dbReference type="EMBL" id="AP014597">
    <property type="protein sequence ID" value="BAU17255.1"/>
    <property type="molecule type" value="Genomic_DNA"/>
</dbReference>
<protein>
    <submittedName>
        <fullName evidence="1">Uncharacterized protein</fullName>
    </submittedName>
</protein>
<reference evidence="1 2" key="1">
    <citation type="journal article" date="2016" name="DNA Res.">
        <title>The complete genome sequencing of Prevotella intermedia strain OMA14 and a subsequent fine-scale, intra-species genomic comparison reveal an unusual amplification of conjugative and mobile transposons and identify a novel Prevotella-lineage-specific repeat.</title>
        <authorList>
            <person name="Naito M."/>
            <person name="Ogura Y."/>
            <person name="Itoh T."/>
            <person name="Shoji M."/>
            <person name="Okamoto M."/>
            <person name="Hayashi T."/>
            <person name="Nakayama K."/>
        </authorList>
    </citation>
    <scope>NUCLEOTIDE SEQUENCE [LARGE SCALE GENOMIC DNA]</scope>
    <source>
        <strain evidence="1 2">OMA14</strain>
    </source>
</reference>
<dbReference type="AlphaFoldDB" id="A0A0S3UIL4"/>
<sequence>MLQENLQSFSINISQVILPTHLYLIMFNTLFGCKYKNFFVTLHTKR</sequence>